<reference evidence="1" key="2">
    <citation type="journal article" date="2020" name="Nat. Commun.">
        <title>Large-scale genome sequencing of mycorrhizal fungi provides insights into the early evolution of symbiotic traits.</title>
        <authorList>
            <person name="Miyauchi S."/>
            <person name="Kiss E."/>
            <person name="Kuo A."/>
            <person name="Drula E."/>
            <person name="Kohler A."/>
            <person name="Sanchez-Garcia M."/>
            <person name="Morin E."/>
            <person name="Andreopoulos B."/>
            <person name="Barry K.W."/>
            <person name="Bonito G."/>
            <person name="Buee M."/>
            <person name="Carver A."/>
            <person name="Chen C."/>
            <person name="Cichocki N."/>
            <person name="Clum A."/>
            <person name="Culley D."/>
            <person name="Crous P.W."/>
            <person name="Fauchery L."/>
            <person name="Girlanda M."/>
            <person name="Hayes R.D."/>
            <person name="Keri Z."/>
            <person name="LaButti K."/>
            <person name="Lipzen A."/>
            <person name="Lombard V."/>
            <person name="Magnuson J."/>
            <person name="Maillard F."/>
            <person name="Murat C."/>
            <person name="Nolan M."/>
            <person name="Ohm R.A."/>
            <person name="Pangilinan J."/>
            <person name="Pereira M.F."/>
            <person name="Perotto S."/>
            <person name="Peter M."/>
            <person name="Pfister S."/>
            <person name="Riley R."/>
            <person name="Sitrit Y."/>
            <person name="Stielow J.B."/>
            <person name="Szollosi G."/>
            <person name="Zifcakova L."/>
            <person name="Stursova M."/>
            <person name="Spatafora J.W."/>
            <person name="Tedersoo L."/>
            <person name="Vaario L.M."/>
            <person name="Yamada A."/>
            <person name="Yan M."/>
            <person name="Wang P."/>
            <person name="Xu J."/>
            <person name="Bruns T."/>
            <person name="Baldrian P."/>
            <person name="Vilgalys R."/>
            <person name="Dunand C."/>
            <person name="Henrissat B."/>
            <person name="Grigoriev I.V."/>
            <person name="Hibbett D."/>
            <person name="Nagy L.G."/>
            <person name="Martin F.M."/>
        </authorList>
    </citation>
    <scope>NUCLEOTIDE SEQUENCE</scope>
    <source>
        <strain evidence="1">Prilba</strain>
    </source>
</reference>
<evidence type="ECO:0000313" key="2">
    <source>
        <dbReference type="Proteomes" id="UP000759537"/>
    </source>
</evidence>
<dbReference type="AlphaFoldDB" id="A0A9P5JYX5"/>
<proteinExistence type="predicted"/>
<name>A0A9P5JYX5_9AGAM</name>
<comment type="caution">
    <text evidence="1">The sequence shown here is derived from an EMBL/GenBank/DDBJ whole genome shotgun (WGS) entry which is preliminary data.</text>
</comment>
<protein>
    <submittedName>
        <fullName evidence="1">Uncharacterized protein</fullName>
    </submittedName>
</protein>
<dbReference type="EMBL" id="WHVB01000027">
    <property type="protein sequence ID" value="KAF8469874.1"/>
    <property type="molecule type" value="Genomic_DNA"/>
</dbReference>
<dbReference type="Proteomes" id="UP000759537">
    <property type="component" value="Unassembled WGS sequence"/>
</dbReference>
<gene>
    <name evidence="1" type="ORF">DFH94DRAFT_220505</name>
</gene>
<accession>A0A9P5JYX5</accession>
<sequence length="175" mass="19656">MKEARGGVMCQLMPVRARRRPSLISRQVCCWPRSHPDPCHVPLLVSLAGVPPPTTRTISTELSAATQSMIIDDRLLTLLMYENDMPLKVTAARSDKRSDVVASLRRYGSKVRLRLAPLHIKRTISLHRRRREQHGDMEASPIYGRMAACGGKRLQRAGLFWVLPVQMVYPCGSTA</sequence>
<keyword evidence="2" id="KW-1185">Reference proteome</keyword>
<reference evidence="1" key="1">
    <citation type="submission" date="2019-10" db="EMBL/GenBank/DDBJ databases">
        <authorList>
            <consortium name="DOE Joint Genome Institute"/>
            <person name="Kuo A."/>
            <person name="Miyauchi S."/>
            <person name="Kiss E."/>
            <person name="Drula E."/>
            <person name="Kohler A."/>
            <person name="Sanchez-Garcia M."/>
            <person name="Andreopoulos B."/>
            <person name="Barry K.W."/>
            <person name="Bonito G."/>
            <person name="Buee M."/>
            <person name="Carver A."/>
            <person name="Chen C."/>
            <person name="Cichocki N."/>
            <person name="Clum A."/>
            <person name="Culley D."/>
            <person name="Crous P.W."/>
            <person name="Fauchery L."/>
            <person name="Girlanda M."/>
            <person name="Hayes R."/>
            <person name="Keri Z."/>
            <person name="LaButti K."/>
            <person name="Lipzen A."/>
            <person name="Lombard V."/>
            <person name="Magnuson J."/>
            <person name="Maillard F."/>
            <person name="Morin E."/>
            <person name="Murat C."/>
            <person name="Nolan M."/>
            <person name="Ohm R."/>
            <person name="Pangilinan J."/>
            <person name="Pereira M."/>
            <person name="Perotto S."/>
            <person name="Peter M."/>
            <person name="Riley R."/>
            <person name="Sitrit Y."/>
            <person name="Stielow B."/>
            <person name="Szollosi G."/>
            <person name="Zifcakova L."/>
            <person name="Stursova M."/>
            <person name="Spatafora J.W."/>
            <person name="Tedersoo L."/>
            <person name="Vaario L.-M."/>
            <person name="Yamada A."/>
            <person name="Yan M."/>
            <person name="Wang P."/>
            <person name="Xu J."/>
            <person name="Bruns T."/>
            <person name="Baldrian P."/>
            <person name="Vilgalys R."/>
            <person name="Henrissat B."/>
            <person name="Grigoriev I.V."/>
            <person name="Hibbett D."/>
            <person name="Nagy L.G."/>
            <person name="Martin F.M."/>
        </authorList>
    </citation>
    <scope>NUCLEOTIDE SEQUENCE</scope>
    <source>
        <strain evidence="1">Prilba</strain>
    </source>
</reference>
<organism evidence="1 2">
    <name type="scientific">Russula ochroleuca</name>
    <dbReference type="NCBI Taxonomy" id="152965"/>
    <lineage>
        <taxon>Eukaryota</taxon>
        <taxon>Fungi</taxon>
        <taxon>Dikarya</taxon>
        <taxon>Basidiomycota</taxon>
        <taxon>Agaricomycotina</taxon>
        <taxon>Agaricomycetes</taxon>
        <taxon>Russulales</taxon>
        <taxon>Russulaceae</taxon>
        <taxon>Russula</taxon>
    </lineage>
</organism>
<evidence type="ECO:0000313" key="1">
    <source>
        <dbReference type="EMBL" id="KAF8469874.1"/>
    </source>
</evidence>